<feature type="compositionally biased region" description="Polar residues" evidence="2">
    <location>
        <begin position="375"/>
        <end position="384"/>
    </location>
</feature>
<evidence type="ECO:0000313" key="6">
    <source>
        <dbReference type="Proteomes" id="UP000249757"/>
    </source>
</evidence>
<evidence type="ECO:0000256" key="1">
    <source>
        <dbReference type="ARBA" id="ARBA00023242"/>
    </source>
</evidence>
<feature type="compositionally biased region" description="Basic and acidic residues" evidence="2">
    <location>
        <begin position="567"/>
        <end position="576"/>
    </location>
</feature>
<feature type="region of interest" description="Disordered" evidence="2">
    <location>
        <begin position="1"/>
        <end position="46"/>
    </location>
</feature>
<gene>
    <name evidence="4" type="ORF">Ptr86124_013253</name>
    <name evidence="3" type="ORF">PtrM4_077500</name>
</gene>
<sequence length="633" mass="69308">MDSHTATERAMPSHPSAHHAPPLPTDLKRKRSPSHEMHLAPAPIPKAAKHNHLQINYLARHLEEDLPLITNDDTLPNILSLLSDYQGVLDRHESMACNLGARPLGPILIKRFERLFDGPPRVLKSHGKDGTNVTWLDVVEFARNKPEQFQLDQMSEGVRVCQFYTKQCRVQISEEDFVLISSGIPQKMIPPQPIIEDEEKELGTMEILEKNLSQICSLADQVAARTRQLNHRLKGRKQAILDRRATASPAPQLPRPTSPSNVALMNGGSGVSTSGYSQGHGQTSQTSPGGSGGFVAVNARQHHESNGHGHSHSRGHGSSSTTRHELLSKFHTLSERRPSHPLHNNPDARAQSVGHTISHPSTPSAVPARPAPKPTETSQASQQPIGRPSHPLNESELHSMMNSPVPIPNTPSNLLPASSQRASQQPEKDDGGPFKVEMVHRMESLAKGDRIIPPCDRCRRLHMDCLKNLTACMGCTKKHAKCSWKEVREGELRGGYTYPPGTTSNGQSETSDHEGGDRASTGSPTAMMSPSHHGLTPSHLAHSSGQHTPQPQPAHHPQPEQRVQQPAHHETPHEARMVSARSTPPARERERERERNVETQLQEAAQSSLAHANARLAGPDGKGGEYANQTMVA</sequence>
<dbReference type="AlphaFoldDB" id="A0A2W1HNQ4"/>
<keyword evidence="1" id="KW-0539">Nucleus</keyword>
<dbReference type="EMBL" id="NRDI02000032">
    <property type="protein sequence ID" value="KAI1507839.1"/>
    <property type="molecule type" value="Genomic_DNA"/>
</dbReference>
<feature type="compositionally biased region" description="Low complexity" evidence="2">
    <location>
        <begin position="272"/>
        <end position="288"/>
    </location>
</feature>
<dbReference type="CDD" id="cd00067">
    <property type="entry name" value="GAL4"/>
    <property type="match status" value="1"/>
</dbReference>
<feature type="compositionally biased region" description="Basic and acidic residues" evidence="2">
    <location>
        <begin position="322"/>
        <end position="338"/>
    </location>
</feature>
<feature type="compositionally biased region" description="Polar residues" evidence="2">
    <location>
        <begin position="598"/>
        <end position="610"/>
    </location>
</feature>
<feature type="compositionally biased region" description="Polar residues" evidence="2">
    <location>
        <begin position="410"/>
        <end position="425"/>
    </location>
</feature>
<feature type="compositionally biased region" description="Polar residues" evidence="2">
    <location>
        <begin position="353"/>
        <end position="364"/>
    </location>
</feature>
<evidence type="ECO:0000313" key="5">
    <source>
        <dbReference type="Proteomes" id="UP000245464"/>
    </source>
</evidence>
<feature type="compositionally biased region" description="Basic and acidic residues" evidence="2">
    <location>
        <begin position="586"/>
        <end position="597"/>
    </location>
</feature>
<reference evidence="3 5" key="1">
    <citation type="journal article" date="2018" name="BMC Genomics">
        <title>Comparative genomics of the wheat fungal pathogen Pyrenophora tritici-repentis reveals chromosomal variations and genome plasticity.</title>
        <authorList>
            <person name="Moolhuijzen P."/>
            <person name="See P.T."/>
            <person name="Hane J.K."/>
            <person name="Shi G."/>
            <person name="Liu Z."/>
            <person name="Oliver R.P."/>
            <person name="Moffat C.S."/>
        </authorList>
    </citation>
    <scope>NUCLEOTIDE SEQUENCE [LARGE SCALE GENOMIC DNA]</scope>
    <source>
        <strain evidence="3">M4</strain>
    </source>
</reference>
<dbReference type="OrthoDB" id="5422841at2759"/>
<evidence type="ECO:0000256" key="2">
    <source>
        <dbReference type="SAM" id="MobiDB-lite"/>
    </source>
</evidence>
<dbReference type="Proteomes" id="UP000249757">
    <property type="component" value="Unassembled WGS sequence"/>
</dbReference>
<dbReference type="GO" id="GO:0000981">
    <property type="term" value="F:DNA-binding transcription factor activity, RNA polymerase II-specific"/>
    <property type="evidence" value="ECO:0007669"/>
    <property type="project" value="InterPro"/>
</dbReference>
<name>A0A2W1HNQ4_9PLEO</name>
<protein>
    <submittedName>
        <fullName evidence="3 4">C6 finger domain protein</fullName>
    </submittedName>
</protein>
<proteinExistence type="predicted"/>
<evidence type="ECO:0000313" key="3">
    <source>
        <dbReference type="EMBL" id="KAF7572845.1"/>
    </source>
</evidence>
<dbReference type="EMBL" id="NQIK02000003">
    <property type="protein sequence ID" value="KAF7572845.1"/>
    <property type="molecule type" value="Genomic_DNA"/>
</dbReference>
<accession>A0A2W1HNQ4</accession>
<reference evidence="4" key="3">
    <citation type="journal article" date="2022" name="bioRxiv">
        <title>A global pangenome for the wheat fungal pathogen Pyrenophora tritici-repentis and prediction of effector protein structural homology.</title>
        <authorList>
            <person name="Moolhuijzen P."/>
            <person name="See P.T."/>
            <person name="Shi G."/>
            <person name="Powell H.R."/>
            <person name="Cockram J."/>
            <person name="Jorgensen L.N."/>
            <person name="Benslimane H."/>
            <person name="Strelkov S.E."/>
            <person name="Turner J."/>
            <person name="Liu Z."/>
            <person name="Moffat C.S."/>
        </authorList>
    </citation>
    <scope>NUCLEOTIDE SEQUENCE</scope>
    <source>
        <strain evidence="4">86-124</strain>
    </source>
</reference>
<feature type="region of interest" description="Disordered" evidence="2">
    <location>
        <begin position="234"/>
        <end position="434"/>
    </location>
</feature>
<comment type="caution">
    <text evidence="3">The sequence shown here is derived from an EMBL/GenBank/DDBJ whole genome shotgun (WGS) entry which is preliminary data.</text>
</comment>
<feature type="compositionally biased region" description="Polar residues" evidence="2">
    <location>
        <begin position="500"/>
        <end position="509"/>
    </location>
</feature>
<keyword evidence="6" id="KW-1185">Reference proteome</keyword>
<dbReference type="InterPro" id="IPR001138">
    <property type="entry name" value="Zn2Cys6_DnaBD"/>
</dbReference>
<dbReference type="Proteomes" id="UP000245464">
    <property type="component" value="Chromosome 3"/>
</dbReference>
<evidence type="ECO:0000313" key="4">
    <source>
        <dbReference type="EMBL" id="KAI1507839.1"/>
    </source>
</evidence>
<dbReference type="OMA" id="MPAIIHL"/>
<organism evidence="3 5">
    <name type="scientific">Pyrenophora tritici-repentis</name>
    <dbReference type="NCBI Taxonomy" id="45151"/>
    <lineage>
        <taxon>Eukaryota</taxon>
        <taxon>Fungi</taxon>
        <taxon>Dikarya</taxon>
        <taxon>Ascomycota</taxon>
        <taxon>Pezizomycotina</taxon>
        <taxon>Dothideomycetes</taxon>
        <taxon>Pleosporomycetidae</taxon>
        <taxon>Pleosporales</taxon>
        <taxon>Pleosporineae</taxon>
        <taxon>Pleosporaceae</taxon>
        <taxon>Pyrenophora</taxon>
    </lineage>
</organism>
<reference evidence="4" key="2">
    <citation type="submission" date="2021-05" db="EMBL/GenBank/DDBJ databases">
        <authorList>
            <person name="Moolhuijzen P.M."/>
            <person name="Moffat C.S."/>
        </authorList>
    </citation>
    <scope>NUCLEOTIDE SEQUENCE</scope>
    <source>
        <strain evidence="4">86-124</strain>
    </source>
</reference>
<reference evidence="6" key="4">
    <citation type="journal article" date="2022" name="Microb. Genom.">
        <title>A global pangenome for the wheat fungal pathogen Pyrenophora tritici-repentis and prediction of effector protein structural homology.</title>
        <authorList>
            <person name="Moolhuijzen P.M."/>
            <person name="See P.T."/>
            <person name="Shi G."/>
            <person name="Powell H.R."/>
            <person name="Cockram J."/>
            <person name="Jorgensen L.N."/>
            <person name="Benslimane H."/>
            <person name="Strelkov S.E."/>
            <person name="Turner J."/>
            <person name="Liu Z."/>
            <person name="Moffat C.S."/>
        </authorList>
    </citation>
    <scope>NUCLEOTIDE SEQUENCE [LARGE SCALE GENOMIC DNA]</scope>
</reference>
<feature type="region of interest" description="Disordered" evidence="2">
    <location>
        <begin position="493"/>
        <end position="633"/>
    </location>
</feature>
<dbReference type="GO" id="GO:0008270">
    <property type="term" value="F:zinc ion binding"/>
    <property type="evidence" value="ECO:0007669"/>
    <property type="project" value="InterPro"/>
</dbReference>